<feature type="domain" description="NAD(P)-binding" evidence="1">
    <location>
        <begin position="13"/>
        <end position="335"/>
    </location>
</feature>
<dbReference type="EC" id="4.2.1.46" evidence="2"/>
<dbReference type="KEGG" id="hsf:HLASA_0928"/>
<evidence type="ECO:0000259" key="1">
    <source>
        <dbReference type="Pfam" id="PF16363"/>
    </source>
</evidence>
<reference evidence="3 4" key="3">
    <citation type="journal article" date="2016" name="Stand. Genomic Sci.">
        <title>Complete genome sequence of 'Halanaeroarchaeum sulfurireducens' M27-SA2, a sulfur-reducing and acetate-oxidizing haloarchaeon from the deep-sea hypersaline anoxic lake Medee.</title>
        <authorList>
            <person name="Messina E."/>
            <person name="Sorokin D.Y."/>
            <person name="Kublanov I.V."/>
            <person name="Toshchakov S."/>
            <person name="Lopatina A."/>
            <person name="Arcadi E."/>
            <person name="Smedile F."/>
            <person name="La Spada G."/>
            <person name="La Cono V."/>
            <person name="Yakimov M.M."/>
        </authorList>
    </citation>
    <scope>NUCLEOTIDE SEQUENCE [LARGE SCALE GENOMIC DNA]</scope>
    <source>
        <strain evidence="3 4">M27-SA2</strain>
    </source>
</reference>
<evidence type="ECO:0000313" key="2">
    <source>
        <dbReference type="EMBL" id="AKH97429.1"/>
    </source>
</evidence>
<sequence length="353" mass="40231">MNFEAQLKELPVFITGADGFVGSHLVDRLVEFGANVHVFVRATSSGELNNIRHQSEEVTVHRGDLRDKHSVRKALEPFEDHSDTLIFHLAAQAHVGESWERPYETVDTNVNGTLNLLQSIVDLDLDIAKFDTAGTSEEYGNVKEEMQHNHEFDEDGRVLLSERSPVNPTSVYATSKLAADFLTMNYHDAYGLPTVTTRMFNNYGPRQNPRYITGTIITQALERDIVELGNLTPKRDMCYVADGVRGHLHVALEGTPGEQYVYGYGENISMQEWADTILEVGSEQGYWDDPEIVQDEDRFRPGDSDVEELLVGYDKLNEETGWEPEVSWREGIRRTIDWYANNPESWYGRVDWR</sequence>
<dbReference type="Pfam" id="PF16363">
    <property type="entry name" value="GDP_Man_Dehyd"/>
    <property type="match status" value="1"/>
</dbReference>
<dbReference type="AlphaFoldDB" id="A0A0F7PCQ7"/>
<dbReference type="EMBL" id="CP008874">
    <property type="protein sequence ID" value="AKH97429.1"/>
    <property type="molecule type" value="Genomic_DNA"/>
</dbReference>
<dbReference type="EMBL" id="CP011564">
    <property type="protein sequence ID" value="ALG81825.1"/>
    <property type="molecule type" value="Genomic_DNA"/>
</dbReference>
<reference evidence="2 5" key="1">
    <citation type="journal article" date="2015" name="ISME J.">
        <title>Elemental sulfur and acetate can support life of a novel strictly anaerobic haloarchaeon.</title>
        <authorList>
            <person name="Sorokin D.Y."/>
            <person name="Kublanov I.V."/>
            <person name="Gavrilov S.N."/>
            <person name="Rojo D."/>
            <person name="Roman P."/>
            <person name="Golyshin P.N."/>
            <person name="Slepak V.Z."/>
            <person name="Smedile F."/>
            <person name="Ferrer M."/>
            <person name="Messina E."/>
            <person name="La Cono V."/>
            <person name="Yakimov M.M."/>
        </authorList>
    </citation>
    <scope>NUCLEOTIDE SEQUENCE [LARGE SCALE GENOMIC DNA]</scope>
    <source>
        <strain evidence="2 5">HSR2</strain>
    </source>
</reference>
<dbReference type="OrthoDB" id="4907at2157"/>
<dbReference type="Gene3D" id="3.90.25.10">
    <property type="entry name" value="UDP-galactose 4-epimerase, domain 1"/>
    <property type="match status" value="1"/>
</dbReference>
<evidence type="ECO:0000313" key="3">
    <source>
        <dbReference type="EMBL" id="ALG81825.1"/>
    </source>
</evidence>
<evidence type="ECO:0000313" key="5">
    <source>
        <dbReference type="Proteomes" id="UP000069906"/>
    </source>
</evidence>
<dbReference type="STRING" id="1604004.HLASA_0928"/>
<dbReference type="KEGG" id="hsu:HLASF_0939"/>
<keyword evidence="2" id="KW-0456">Lyase</keyword>
<gene>
    <name evidence="2" type="primary">rfbB1</name>
    <name evidence="3" type="ORF">HLASA_0928</name>
    <name evidence="2" type="ORF">HLASF_0939</name>
</gene>
<protein>
    <submittedName>
        <fullName evidence="2">dTDP-glucose 4,6-dehydratase</fullName>
        <ecNumber evidence="2">4.2.1.46</ecNumber>
    </submittedName>
</protein>
<dbReference type="PATRIC" id="fig|1604004.4.peg.982"/>
<dbReference type="GO" id="GO:0008460">
    <property type="term" value="F:dTDP-glucose 4,6-dehydratase activity"/>
    <property type="evidence" value="ECO:0007669"/>
    <property type="project" value="UniProtKB-EC"/>
</dbReference>
<organism evidence="2 5">
    <name type="scientific">Halanaeroarchaeum sulfurireducens</name>
    <dbReference type="NCBI Taxonomy" id="1604004"/>
    <lineage>
        <taxon>Archaea</taxon>
        <taxon>Methanobacteriati</taxon>
        <taxon>Methanobacteriota</taxon>
        <taxon>Stenosarchaea group</taxon>
        <taxon>Halobacteria</taxon>
        <taxon>Halobacteriales</taxon>
        <taxon>Halobacteriaceae</taxon>
        <taxon>Halanaeroarchaeum</taxon>
    </lineage>
</organism>
<dbReference type="CDD" id="cd05260">
    <property type="entry name" value="GDP_MD_SDR_e"/>
    <property type="match status" value="1"/>
</dbReference>
<evidence type="ECO:0000313" key="4">
    <source>
        <dbReference type="Proteomes" id="UP000060390"/>
    </source>
</evidence>
<accession>A0A0F7PCQ7</accession>
<dbReference type="InterPro" id="IPR036291">
    <property type="entry name" value="NAD(P)-bd_dom_sf"/>
</dbReference>
<dbReference type="Gene3D" id="3.40.50.720">
    <property type="entry name" value="NAD(P)-binding Rossmann-like Domain"/>
    <property type="match status" value="1"/>
</dbReference>
<dbReference type="Proteomes" id="UP000069906">
    <property type="component" value="Chromosome"/>
</dbReference>
<dbReference type="PANTHER" id="PTHR43000">
    <property type="entry name" value="DTDP-D-GLUCOSE 4,6-DEHYDRATASE-RELATED"/>
    <property type="match status" value="1"/>
</dbReference>
<dbReference type="InterPro" id="IPR016040">
    <property type="entry name" value="NAD(P)-bd_dom"/>
</dbReference>
<dbReference type="GeneID" id="26010287"/>
<name>A0A0F7PCQ7_9EURY</name>
<proteinExistence type="predicted"/>
<dbReference type="Proteomes" id="UP000060390">
    <property type="component" value="Chromosome"/>
</dbReference>
<reference evidence="4" key="2">
    <citation type="submission" date="2015-05" db="EMBL/GenBank/DDBJ databases">
        <title>Complete genome sequence of Halanaeroarchaeum sulfurireducens type strain M27-SA2, a sulfate-reducer haloarchaeon from marine anoxic lake Medee.</title>
        <authorList>
            <person name="Messina E."/>
            <person name="Kublanov I.V."/>
            <person name="Toshchakov S."/>
            <person name="Arcadi E."/>
            <person name="La Spada G."/>
            <person name="La Cono V."/>
            <person name="Yakimov M.M."/>
        </authorList>
    </citation>
    <scope>NUCLEOTIDE SEQUENCE [LARGE SCALE GENOMIC DNA]</scope>
    <source>
        <strain evidence="4">M27-SA2</strain>
    </source>
</reference>
<dbReference type="SUPFAM" id="SSF51735">
    <property type="entry name" value="NAD(P)-binding Rossmann-fold domains"/>
    <property type="match status" value="1"/>
</dbReference>
<dbReference type="HOGENOM" id="CLU_007383_1_7_2"/>
<keyword evidence="5" id="KW-1185">Reference proteome</keyword>
<dbReference type="RefSeq" id="WP_050048192.1">
    <property type="nucleotide sequence ID" value="NZ_CP008874.1"/>
</dbReference>